<feature type="compositionally biased region" description="Low complexity" evidence="12">
    <location>
        <begin position="255"/>
        <end position="266"/>
    </location>
</feature>
<evidence type="ECO:0000313" key="16">
    <source>
        <dbReference type="Proteomes" id="UP000198287"/>
    </source>
</evidence>
<keyword evidence="5 10" id="KW-0440">LIM domain</keyword>
<dbReference type="Pfam" id="PF00046">
    <property type="entry name" value="Homeodomain"/>
    <property type="match status" value="1"/>
</dbReference>
<evidence type="ECO:0000256" key="9">
    <source>
        <dbReference type="PROSITE-ProRule" id="PRU00108"/>
    </source>
</evidence>
<dbReference type="GO" id="GO:0000977">
    <property type="term" value="F:RNA polymerase II transcription regulatory region sequence-specific DNA binding"/>
    <property type="evidence" value="ECO:0007669"/>
    <property type="project" value="TreeGrafter"/>
</dbReference>
<comment type="subcellular location">
    <subcellularLocation>
        <location evidence="1 9 11">Nucleus</location>
    </subcellularLocation>
</comment>
<dbReference type="Proteomes" id="UP000198287">
    <property type="component" value="Unassembled WGS sequence"/>
</dbReference>
<dbReference type="InterPro" id="IPR001356">
    <property type="entry name" value="HD"/>
</dbReference>
<evidence type="ECO:0000256" key="1">
    <source>
        <dbReference type="ARBA" id="ARBA00004123"/>
    </source>
</evidence>
<dbReference type="STRING" id="158441.A0A226EGA1"/>
<evidence type="ECO:0000256" key="12">
    <source>
        <dbReference type="SAM" id="MobiDB-lite"/>
    </source>
</evidence>
<accession>A0A226EGA1</accession>
<dbReference type="GO" id="GO:0000981">
    <property type="term" value="F:DNA-binding transcription factor activity, RNA polymerase II-specific"/>
    <property type="evidence" value="ECO:0007669"/>
    <property type="project" value="TreeGrafter"/>
</dbReference>
<dbReference type="PROSITE" id="PS50023">
    <property type="entry name" value="LIM_DOMAIN_2"/>
    <property type="match status" value="1"/>
</dbReference>
<evidence type="ECO:0000256" key="2">
    <source>
        <dbReference type="ARBA" id="ARBA00022723"/>
    </source>
</evidence>
<organism evidence="15 16">
    <name type="scientific">Folsomia candida</name>
    <name type="common">Springtail</name>
    <dbReference type="NCBI Taxonomy" id="158441"/>
    <lineage>
        <taxon>Eukaryota</taxon>
        <taxon>Metazoa</taxon>
        <taxon>Ecdysozoa</taxon>
        <taxon>Arthropoda</taxon>
        <taxon>Hexapoda</taxon>
        <taxon>Collembola</taxon>
        <taxon>Entomobryomorpha</taxon>
        <taxon>Isotomoidea</taxon>
        <taxon>Isotomidae</taxon>
        <taxon>Proisotominae</taxon>
        <taxon>Folsomia</taxon>
    </lineage>
</organism>
<keyword evidence="6 9" id="KW-0238">DNA-binding</keyword>
<evidence type="ECO:0000259" key="14">
    <source>
        <dbReference type="PROSITE" id="PS50071"/>
    </source>
</evidence>
<dbReference type="InterPro" id="IPR009057">
    <property type="entry name" value="Homeodomain-like_sf"/>
</dbReference>
<keyword evidence="8 9" id="KW-0539">Nucleus</keyword>
<protein>
    <submittedName>
        <fullName evidence="15">LIM/homeobox protein Lhx9</fullName>
    </submittedName>
</protein>
<keyword evidence="4 10" id="KW-0862">Zinc</keyword>
<keyword evidence="2 10" id="KW-0479">Metal-binding</keyword>
<keyword evidence="16" id="KW-1185">Reference proteome</keyword>
<dbReference type="EMBL" id="LNIX01000003">
    <property type="protein sequence ID" value="OXA56693.1"/>
    <property type="molecule type" value="Genomic_DNA"/>
</dbReference>
<proteinExistence type="predicted"/>
<dbReference type="InterPro" id="IPR050453">
    <property type="entry name" value="LIM_Homeobox_TF"/>
</dbReference>
<dbReference type="PANTHER" id="PTHR24208:SF168">
    <property type="entry name" value="PROTEIN APTEROUS"/>
    <property type="match status" value="1"/>
</dbReference>
<evidence type="ECO:0000256" key="6">
    <source>
        <dbReference type="ARBA" id="ARBA00023125"/>
    </source>
</evidence>
<dbReference type="Pfam" id="PF00412">
    <property type="entry name" value="LIM"/>
    <property type="match status" value="1"/>
</dbReference>
<evidence type="ECO:0000313" key="15">
    <source>
        <dbReference type="EMBL" id="OXA56693.1"/>
    </source>
</evidence>
<evidence type="ECO:0000256" key="8">
    <source>
        <dbReference type="ARBA" id="ARBA00023242"/>
    </source>
</evidence>
<reference evidence="15 16" key="1">
    <citation type="submission" date="2015-12" db="EMBL/GenBank/DDBJ databases">
        <title>The genome of Folsomia candida.</title>
        <authorList>
            <person name="Faddeeva A."/>
            <person name="Derks M.F."/>
            <person name="Anvar Y."/>
            <person name="Smit S."/>
            <person name="Van Straalen N."/>
            <person name="Roelofs D."/>
        </authorList>
    </citation>
    <scope>NUCLEOTIDE SEQUENCE [LARGE SCALE GENOMIC DNA]</scope>
    <source>
        <strain evidence="15 16">VU population</strain>
        <tissue evidence="15">Whole body</tissue>
    </source>
</reference>
<keyword evidence="7 9" id="KW-0371">Homeobox</keyword>
<dbReference type="SUPFAM" id="SSF46689">
    <property type="entry name" value="Homeodomain-like"/>
    <property type="match status" value="1"/>
</dbReference>
<feature type="compositionally biased region" description="Polar residues" evidence="12">
    <location>
        <begin position="267"/>
        <end position="280"/>
    </location>
</feature>
<feature type="compositionally biased region" description="Basic residues" evidence="12">
    <location>
        <begin position="77"/>
        <end position="86"/>
    </location>
</feature>
<sequence length="288" mass="32104">MKVRDFVYHVDCFVCTICQRTFNRGDHFRMQNTDLRSADLYCRLHYDVIENCNISEESNPPPEPYNSTSKSNSNTNKRGRPPKKKLSSGVPDILKESASSMSYFHPVKPPNLGLSNVGTMSAEFNQIMDSPMNGFNMSSMSHRELPPGISPVGVDGTPNPHQKGKRMRTTFKHNQLRVMKSYFEMNPNPDTKDLKQLSQKTGLCKRVLQVCYVIIMLGFKIVERKAGVGSQGQVKVIGLSQVCQVGNGVLQFDDSQQDWSPSSPYPGNSQQPTELSNSGSLPLPLVQG</sequence>
<evidence type="ECO:0000256" key="11">
    <source>
        <dbReference type="RuleBase" id="RU000682"/>
    </source>
</evidence>
<feature type="region of interest" description="Disordered" evidence="12">
    <location>
        <begin position="55"/>
        <end position="90"/>
    </location>
</feature>
<name>A0A226EGA1_FOLCA</name>
<dbReference type="SMART" id="SM00389">
    <property type="entry name" value="HOX"/>
    <property type="match status" value="1"/>
</dbReference>
<feature type="DNA-binding region" description="Homeobox" evidence="9">
    <location>
        <begin position="164"/>
        <end position="211"/>
    </location>
</feature>
<dbReference type="PROSITE" id="PS50071">
    <property type="entry name" value="HOMEOBOX_2"/>
    <property type="match status" value="1"/>
</dbReference>
<dbReference type="OrthoDB" id="9990008at2759"/>
<feature type="compositionally biased region" description="Low complexity" evidence="12">
    <location>
        <begin position="65"/>
        <end position="76"/>
    </location>
</feature>
<gene>
    <name evidence="15" type="ORF">Fcan01_07289</name>
</gene>
<dbReference type="GO" id="GO:0030182">
    <property type="term" value="P:neuron differentiation"/>
    <property type="evidence" value="ECO:0007669"/>
    <property type="project" value="TreeGrafter"/>
</dbReference>
<dbReference type="Gene3D" id="2.10.110.10">
    <property type="entry name" value="Cysteine Rich Protein"/>
    <property type="match status" value="1"/>
</dbReference>
<feature type="domain" description="Homeobox" evidence="14">
    <location>
        <begin position="162"/>
        <end position="210"/>
    </location>
</feature>
<dbReference type="CDD" id="cd00086">
    <property type="entry name" value="homeodomain"/>
    <property type="match status" value="1"/>
</dbReference>
<evidence type="ECO:0000256" key="10">
    <source>
        <dbReference type="PROSITE-ProRule" id="PRU00125"/>
    </source>
</evidence>
<dbReference type="GO" id="GO:0046872">
    <property type="term" value="F:metal ion binding"/>
    <property type="evidence" value="ECO:0007669"/>
    <property type="project" value="UniProtKB-KW"/>
</dbReference>
<evidence type="ECO:0000256" key="3">
    <source>
        <dbReference type="ARBA" id="ARBA00022737"/>
    </source>
</evidence>
<feature type="domain" description="LIM zinc-binding" evidence="13">
    <location>
        <begin position="1"/>
        <end position="52"/>
    </location>
</feature>
<dbReference type="AlphaFoldDB" id="A0A226EGA1"/>
<evidence type="ECO:0000256" key="4">
    <source>
        <dbReference type="ARBA" id="ARBA00022833"/>
    </source>
</evidence>
<comment type="caution">
    <text evidence="15">The sequence shown here is derived from an EMBL/GenBank/DDBJ whole genome shotgun (WGS) entry which is preliminary data.</text>
</comment>
<dbReference type="PANTHER" id="PTHR24208">
    <property type="entry name" value="LIM/HOMEOBOX PROTEIN LHX"/>
    <property type="match status" value="1"/>
</dbReference>
<dbReference type="GO" id="GO:0005634">
    <property type="term" value="C:nucleus"/>
    <property type="evidence" value="ECO:0007669"/>
    <property type="project" value="UniProtKB-SubCell"/>
</dbReference>
<dbReference type="InterPro" id="IPR001781">
    <property type="entry name" value="Znf_LIM"/>
</dbReference>
<dbReference type="Gene3D" id="1.10.10.60">
    <property type="entry name" value="Homeodomain-like"/>
    <property type="match status" value="1"/>
</dbReference>
<keyword evidence="3" id="KW-0677">Repeat</keyword>
<evidence type="ECO:0000259" key="13">
    <source>
        <dbReference type="PROSITE" id="PS50023"/>
    </source>
</evidence>
<evidence type="ECO:0000256" key="7">
    <source>
        <dbReference type="ARBA" id="ARBA00023155"/>
    </source>
</evidence>
<evidence type="ECO:0000256" key="5">
    <source>
        <dbReference type="ARBA" id="ARBA00023038"/>
    </source>
</evidence>
<feature type="region of interest" description="Disordered" evidence="12">
    <location>
        <begin position="255"/>
        <end position="288"/>
    </location>
</feature>